<feature type="transmembrane region" description="Helical" evidence="1">
    <location>
        <begin position="42"/>
        <end position="64"/>
    </location>
</feature>
<accession>A0A4Z2CKN8</accession>
<keyword evidence="1" id="KW-0812">Transmembrane</keyword>
<evidence type="ECO:0000313" key="3">
    <source>
        <dbReference type="Proteomes" id="UP000311919"/>
    </source>
</evidence>
<dbReference type="EMBL" id="SKCS01000939">
    <property type="protein sequence ID" value="TNN04772.1"/>
    <property type="molecule type" value="Genomic_DNA"/>
</dbReference>
<reference evidence="2 3" key="1">
    <citation type="submission" date="2019-03" db="EMBL/GenBank/DDBJ databases">
        <title>An improved genome assembly of the fluke Schistosoma japonicum.</title>
        <authorList>
            <person name="Hu W."/>
            <person name="Luo F."/>
            <person name="Yin M."/>
            <person name="Mo X."/>
            <person name="Sun C."/>
            <person name="Wu Q."/>
            <person name="Zhu B."/>
            <person name="Xiang M."/>
            <person name="Wang J."/>
            <person name="Wang Y."/>
            <person name="Zhang T."/>
            <person name="Xu B."/>
            <person name="Zheng H."/>
            <person name="Feng Z."/>
        </authorList>
    </citation>
    <scope>NUCLEOTIDE SEQUENCE [LARGE SCALE GENOMIC DNA]</scope>
    <source>
        <strain evidence="2">HuSjv2</strain>
        <tissue evidence="2">Worms</tissue>
    </source>
</reference>
<dbReference type="OrthoDB" id="9634086at2759"/>
<evidence type="ECO:0000256" key="1">
    <source>
        <dbReference type="SAM" id="Phobius"/>
    </source>
</evidence>
<comment type="caution">
    <text evidence="2">The sequence shown here is derived from an EMBL/GenBank/DDBJ whole genome shotgun (WGS) entry which is preliminary data.</text>
</comment>
<gene>
    <name evidence="2" type="ORF">EWB00_011236</name>
</gene>
<keyword evidence="2" id="KW-0261">Viral envelope protein</keyword>
<name>A0A4Z2CKN8_SCHJA</name>
<dbReference type="PANTHER" id="PTHR37874:SF2">
    <property type="entry name" value="GENE 8113-RELATED"/>
    <property type="match status" value="1"/>
</dbReference>
<organism evidence="2 3">
    <name type="scientific">Schistosoma japonicum</name>
    <name type="common">Blood fluke</name>
    <dbReference type="NCBI Taxonomy" id="6182"/>
    <lineage>
        <taxon>Eukaryota</taxon>
        <taxon>Metazoa</taxon>
        <taxon>Spiralia</taxon>
        <taxon>Lophotrochozoa</taxon>
        <taxon>Platyhelminthes</taxon>
        <taxon>Trematoda</taxon>
        <taxon>Digenea</taxon>
        <taxon>Strigeidida</taxon>
        <taxon>Schistosomatoidea</taxon>
        <taxon>Schistosomatidae</taxon>
        <taxon>Schistosoma</taxon>
    </lineage>
</organism>
<sequence length="136" mass="15251">NWSERIDETLEALRAAVLRINSTRVDLSLTEGLSLPPDFREWVGVGLFGVATCCGLVFMLWLVCKLRTQQTNDKVVIAQALAAIEQGASPEICCPCLRPKWHLELSLLIQHPTGVCDTMHWDVIRDQCSLITKPHQ</sequence>
<feature type="non-terminal residue" evidence="2">
    <location>
        <position position="1"/>
    </location>
</feature>
<proteinExistence type="predicted"/>
<dbReference type="InterPro" id="IPR053368">
    <property type="entry name" value="Viral_Envelope_Glycoprotein"/>
</dbReference>
<protein>
    <submittedName>
        <fullName evidence="2">Envelope glycoprotein</fullName>
    </submittedName>
</protein>
<dbReference type="PANTHER" id="PTHR37874">
    <property type="entry name" value="RIKEN CDNA 1500011B03 GENE-RELATED"/>
    <property type="match status" value="1"/>
</dbReference>
<dbReference type="Proteomes" id="UP000311919">
    <property type="component" value="Unassembled WGS sequence"/>
</dbReference>
<feature type="non-terminal residue" evidence="2">
    <location>
        <position position="136"/>
    </location>
</feature>
<keyword evidence="3" id="KW-1185">Reference proteome</keyword>
<evidence type="ECO:0000313" key="2">
    <source>
        <dbReference type="EMBL" id="TNN04772.1"/>
    </source>
</evidence>
<keyword evidence="1" id="KW-1133">Transmembrane helix</keyword>
<keyword evidence="1" id="KW-0472">Membrane</keyword>
<dbReference type="AlphaFoldDB" id="A0A4Z2CKN8"/>
<keyword evidence="2" id="KW-0946">Virion</keyword>